<feature type="compositionally biased region" description="Basic and acidic residues" evidence="5">
    <location>
        <begin position="382"/>
        <end position="396"/>
    </location>
</feature>
<keyword evidence="4" id="KW-0175">Coiled coil</keyword>
<dbReference type="OMA" id="SGVMELH"/>
<evidence type="ECO:0000256" key="5">
    <source>
        <dbReference type="SAM" id="MobiDB-lite"/>
    </source>
</evidence>
<evidence type="ECO:0000313" key="8">
    <source>
        <dbReference type="Proteomes" id="UP000017246"/>
    </source>
</evidence>
<comment type="similarity">
    <text evidence="2">Belongs to the TUB family.</text>
</comment>
<reference evidence="7" key="1">
    <citation type="journal article" date="2013" name="Nature">
        <title>The genomes of four tapeworm species reveal adaptations to parasitism.</title>
        <authorList>
            <person name="Tsai I.J."/>
            <person name="Zarowiecki M."/>
            <person name="Holroyd N."/>
            <person name="Garciarrubio A."/>
            <person name="Sanchez-Flores A."/>
            <person name="Brooks K.L."/>
            <person name="Tracey A."/>
            <person name="Bobes R.J."/>
            <person name="Fragoso G."/>
            <person name="Sciutto E."/>
            <person name="Aslett M."/>
            <person name="Beasley H."/>
            <person name="Bennett H.M."/>
            <person name="Cai J."/>
            <person name="Camicia F."/>
            <person name="Clark R."/>
            <person name="Cucher M."/>
            <person name="De Silva N."/>
            <person name="Day T.A."/>
            <person name="Deplazes P."/>
            <person name="Estrada K."/>
            <person name="Fernandez C."/>
            <person name="Holland P.W."/>
            <person name="Hou J."/>
            <person name="Hu S."/>
            <person name="Huckvale T."/>
            <person name="Hung S.S."/>
            <person name="Kamenetzky L."/>
            <person name="Keane J.A."/>
            <person name="Kiss F."/>
            <person name="Koziol U."/>
            <person name="Lambert O."/>
            <person name="Liu K."/>
            <person name="Luo X."/>
            <person name="Luo Y."/>
            <person name="Macchiaroli N."/>
            <person name="Nichol S."/>
            <person name="Paps J."/>
            <person name="Parkinson J."/>
            <person name="Pouchkina-Stantcheva N."/>
            <person name="Riddiford N."/>
            <person name="Rosenzvit M."/>
            <person name="Salinas G."/>
            <person name="Wasmuth J.D."/>
            <person name="Zamanian M."/>
            <person name="Zheng Y."/>
            <person name="Cai X."/>
            <person name="Soberon X."/>
            <person name="Olson P.D."/>
            <person name="Laclette J.P."/>
            <person name="Brehm K."/>
            <person name="Berriman M."/>
            <person name="Garciarrubio A."/>
            <person name="Bobes R.J."/>
            <person name="Fragoso G."/>
            <person name="Sanchez-Flores A."/>
            <person name="Estrada K."/>
            <person name="Cevallos M.A."/>
            <person name="Morett E."/>
            <person name="Gonzalez V."/>
            <person name="Portillo T."/>
            <person name="Ochoa-Leyva A."/>
            <person name="Jose M.V."/>
            <person name="Sciutto E."/>
            <person name="Landa A."/>
            <person name="Jimenez L."/>
            <person name="Valdes V."/>
            <person name="Carrero J.C."/>
            <person name="Larralde C."/>
            <person name="Morales-Montor J."/>
            <person name="Limon-Lason J."/>
            <person name="Soberon X."/>
            <person name="Laclette J.P."/>
        </authorList>
    </citation>
    <scope>NUCLEOTIDE SEQUENCE [LARGE SCALE GENOMIC DNA]</scope>
</reference>
<dbReference type="EMBL" id="LN902843">
    <property type="protein sequence ID" value="CDS39456.1"/>
    <property type="molecule type" value="Genomic_DNA"/>
</dbReference>
<dbReference type="InterPro" id="IPR000007">
    <property type="entry name" value="Tubby_C"/>
</dbReference>
<dbReference type="SUPFAM" id="SSF54518">
    <property type="entry name" value="Tubby C-terminal domain-like"/>
    <property type="match status" value="1"/>
</dbReference>
<proteinExistence type="inferred from homology"/>
<keyword evidence="3" id="KW-0963">Cytoplasm</keyword>
<dbReference type="Pfam" id="PF01167">
    <property type="entry name" value="Tub"/>
    <property type="match status" value="1"/>
</dbReference>
<feature type="compositionally biased region" description="Basic residues" evidence="5">
    <location>
        <begin position="293"/>
        <end position="303"/>
    </location>
</feature>
<dbReference type="InterPro" id="IPR025659">
    <property type="entry name" value="Tubby-like_C"/>
</dbReference>
<dbReference type="PANTHER" id="PTHR16517:SF7">
    <property type="entry name" value="PROTEIN KING TUBBY"/>
    <property type="match status" value="1"/>
</dbReference>
<dbReference type="Gene3D" id="3.20.90.10">
    <property type="entry name" value="Tubby Protein, Chain A"/>
    <property type="match status" value="1"/>
</dbReference>
<dbReference type="PRINTS" id="PR01573">
    <property type="entry name" value="SUPERTUBBY"/>
</dbReference>
<feature type="compositionally biased region" description="Basic residues" evidence="5">
    <location>
        <begin position="359"/>
        <end position="369"/>
    </location>
</feature>
<evidence type="ECO:0000256" key="3">
    <source>
        <dbReference type="ARBA" id="ARBA00022490"/>
    </source>
</evidence>
<accession>A0A068Y899</accession>
<dbReference type="STRING" id="6211.A0A068Y899"/>
<name>A0A068Y899_ECHMU</name>
<dbReference type="Proteomes" id="UP000017246">
    <property type="component" value="Unassembled WGS sequence"/>
</dbReference>
<evidence type="ECO:0000256" key="1">
    <source>
        <dbReference type="ARBA" id="ARBA00004496"/>
    </source>
</evidence>
<dbReference type="GO" id="GO:0005929">
    <property type="term" value="C:cilium"/>
    <property type="evidence" value="ECO:0007669"/>
    <property type="project" value="TreeGrafter"/>
</dbReference>
<comment type="subcellular location">
    <subcellularLocation>
        <location evidence="1">Cytoplasm</location>
    </subcellularLocation>
</comment>
<sequence>MDAASIKGAAQRRLRLEKQREILQKKRQQKHAHEVQSLQAKSFNSLMDFGPLSPRSTVKAPSRDSQTPASENFAYYGPQAFELGNPDLLDPPIQVLRVSGDKDDTAALTIATPKSSSRKHTDTPKTYQAIHIPPIRPVKLPLPKTPLTGTDRRSLFESMELEEVEEDISTAAVKLRSKVERRKVRSVTRRQVKAPLRPHSAMEASQRPPIMTNNLIDFDKADVLVMETSVASATAVRSVTPSTASGLSYQWYEKTKSKNTRSKGKGSNLRDENVVKSKRKNPTKRGLLSKNGVTRRSKKKVARQQRPERLLPQELSRSTDYLLTKQRRVRKHDGVGSTDDTERKRVGVVSQDILEKSRSSKLRSPRRPAHVRDAAVASNLGEELKTPRAERVEQKSPAKHLTSLVLSARSRVDRKEVASPIKRTDSKGKEKVVSPKDDLVQDASIKSTITRIFSAGDDVEEFITTPAPKGVTVCCRISRDKHGLEGGLFPSYFLHLERQEDGRRFFLLAARRKRRATTCNYLISLDATAPSTTTSSPLDAPGDGRLNVGHLRSNFLGTQFVLLSSRSKYAGLHTSTGHPDVELAGGDWSKEIATISYEPNILGFKGPRKMTVLIPPVMDAVDPKAANEPSKCAIGGSESRSALSGIIELHNKKPMWNEETQSYVLNFHGRVTQASVKNFQLIDNGDESTILMQFGRVASDIFTMDYTYPLTALQAFGIAISSLAGKLACE</sequence>
<gene>
    <name evidence="7" type="ORF">EmuJ_000698200</name>
</gene>
<dbReference type="PROSITE" id="PS01200">
    <property type="entry name" value="TUB_1"/>
    <property type="match status" value="1"/>
</dbReference>
<evidence type="ECO:0000313" key="7">
    <source>
        <dbReference type="EMBL" id="CDS39456.1"/>
    </source>
</evidence>
<dbReference type="AlphaFoldDB" id="A0A068Y899"/>
<evidence type="ECO:0000256" key="2">
    <source>
        <dbReference type="ARBA" id="ARBA00007129"/>
    </source>
</evidence>
<keyword evidence="8" id="KW-1185">Reference proteome</keyword>
<feature type="coiled-coil region" evidence="4">
    <location>
        <begin position="6"/>
        <end position="36"/>
    </location>
</feature>
<dbReference type="OrthoDB" id="8775810at2759"/>
<feature type="region of interest" description="Disordered" evidence="5">
    <location>
        <begin position="255"/>
        <end position="399"/>
    </location>
</feature>
<dbReference type="GO" id="GO:0005737">
    <property type="term" value="C:cytoplasm"/>
    <property type="evidence" value="ECO:0007669"/>
    <property type="project" value="UniProtKB-SubCell"/>
</dbReference>
<evidence type="ECO:0000259" key="6">
    <source>
        <dbReference type="Pfam" id="PF01167"/>
    </source>
</evidence>
<dbReference type="InterPro" id="IPR018066">
    <property type="entry name" value="Tubby_C_CS"/>
</dbReference>
<dbReference type="GO" id="GO:0061512">
    <property type="term" value="P:protein localization to cilium"/>
    <property type="evidence" value="ECO:0007669"/>
    <property type="project" value="TreeGrafter"/>
</dbReference>
<organism evidence="7 8">
    <name type="scientific">Echinococcus multilocularis</name>
    <name type="common">Fox tapeworm</name>
    <dbReference type="NCBI Taxonomy" id="6211"/>
    <lineage>
        <taxon>Eukaryota</taxon>
        <taxon>Metazoa</taxon>
        <taxon>Spiralia</taxon>
        <taxon>Lophotrochozoa</taxon>
        <taxon>Platyhelminthes</taxon>
        <taxon>Cestoda</taxon>
        <taxon>Eucestoda</taxon>
        <taxon>Cyclophyllidea</taxon>
        <taxon>Taeniidae</taxon>
        <taxon>Echinococcus</taxon>
    </lineage>
</organism>
<dbReference type="eggNOG" id="KOG2502">
    <property type="taxonomic scope" value="Eukaryota"/>
</dbReference>
<feature type="domain" description="Tubby C-terminal" evidence="6">
    <location>
        <begin position="464"/>
        <end position="723"/>
    </location>
</feature>
<evidence type="ECO:0000256" key="4">
    <source>
        <dbReference type="SAM" id="Coils"/>
    </source>
</evidence>
<dbReference type="PANTHER" id="PTHR16517">
    <property type="entry name" value="TUBBY-RELATED"/>
    <property type="match status" value="1"/>
</dbReference>
<protein>
    <submittedName>
        <fullName evidence="7">Tubby protein</fullName>
    </submittedName>
</protein>
<reference evidence="7" key="2">
    <citation type="submission" date="2015-11" db="EMBL/GenBank/DDBJ databases">
        <authorList>
            <person name="Zhang Y."/>
            <person name="Guo Z."/>
        </authorList>
    </citation>
    <scope>NUCLEOTIDE SEQUENCE</scope>
</reference>